<keyword evidence="10 14" id="KW-0472">Membrane</keyword>
<feature type="transmembrane region" description="Helical" evidence="14">
    <location>
        <begin position="251"/>
        <end position="275"/>
    </location>
</feature>
<dbReference type="PANTHER" id="PTHR27009">
    <property type="entry name" value="RUST RESISTANCE KINASE LR10-RELATED"/>
    <property type="match status" value="1"/>
</dbReference>
<feature type="binding site" evidence="12">
    <location>
        <position position="356"/>
    </location>
    <ligand>
        <name>ATP</name>
        <dbReference type="ChEBI" id="CHEBI:30616"/>
    </ligand>
</feature>
<evidence type="ECO:0000256" key="11">
    <source>
        <dbReference type="ARBA" id="ARBA00023180"/>
    </source>
</evidence>
<evidence type="ECO:0000256" key="10">
    <source>
        <dbReference type="ARBA" id="ARBA00023136"/>
    </source>
</evidence>
<evidence type="ECO:0000256" key="14">
    <source>
        <dbReference type="SAM" id="Phobius"/>
    </source>
</evidence>
<dbReference type="InterPro" id="IPR017441">
    <property type="entry name" value="Protein_kinase_ATP_BS"/>
</dbReference>
<keyword evidence="9 14" id="KW-1133">Transmembrane helix</keyword>
<evidence type="ECO:0000256" key="1">
    <source>
        <dbReference type="ARBA" id="ARBA00004479"/>
    </source>
</evidence>
<keyword evidence="3" id="KW-0808">Transferase</keyword>
<dbReference type="PROSITE" id="PS00108">
    <property type="entry name" value="PROTEIN_KINASE_ST"/>
    <property type="match status" value="1"/>
</dbReference>
<organism evidence="16 17">
    <name type="scientific">Platanthera zijinensis</name>
    <dbReference type="NCBI Taxonomy" id="2320716"/>
    <lineage>
        <taxon>Eukaryota</taxon>
        <taxon>Viridiplantae</taxon>
        <taxon>Streptophyta</taxon>
        <taxon>Embryophyta</taxon>
        <taxon>Tracheophyta</taxon>
        <taxon>Spermatophyta</taxon>
        <taxon>Magnoliopsida</taxon>
        <taxon>Liliopsida</taxon>
        <taxon>Asparagales</taxon>
        <taxon>Orchidaceae</taxon>
        <taxon>Orchidoideae</taxon>
        <taxon>Orchideae</taxon>
        <taxon>Orchidinae</taxon>
        <taxon>Platanthera</taxon>
    </lineage>
</organism>
<evidence type="ECO:0000256" key="13">
    <source>
        <dbReference type="SAM" id="MobiDB-lite"/>
    </source>
</evidence>
<evidence type="ECO:0000256" key="9">
    <source>
        <dbReference type="ARBA" id="ARBA00022989"/>
    </source>
</evidence>
<comment type="subcellular location">
    <subcellularLocation>
        <location evidence="1">Membrane</location>
        <topology evidence="1">Single-pass type I membrane protein</topology>
    </subcellularLocation>
</comment>
<dbReference type="Pfam" id="PF00069">
    <property type="entry name" value="Pkinase"/>
    <property type="match status" value="1"/>
</dbReference>
<evidence type="ECO:0000256" key="8">
    <source>
        <dbReference type="ARBA" id="ARBA00022840"/>
    </source>
</evidence>
<dbReference type="InterPro" id="IPR025287">
    <property type="entry name" value="WAK_GUB"/>
</dbReference>
<keyword evidence="6 12" id="KW-0547">Nucleotide-binding</keyword>
<keyword evidence="2" id="KW-0723">Serine/threonine-protein kinase</keyword>
<feature type="compositionally biased region" description="Acidic residues" evidence="13">
    <location>
        <begin position="634"/>
        <end position="655"/>
    </location>
</feature>
<keyword evidence="5" id="KW-0732">Signal</keyword>
<dbReference type="GO" id="GO:0030247">
    <property type="term" value="F:polysaccharide binding"/>
    <property type="evidence" value="ECO:0007669"/>
    <property type="project" value="InterPro"/>
</dbReference>
<keyword evidence="8 12" id="KW-0067">ATP-binding</keyword>
<dbReference type="SMART" id="SM00220">
    <property type="entry name" value="S_TKc"/>
    <property type="match status" value="1"/>
</dbReference>
<evidence type="ECO:0000256" key="3">
    <source>
        <dbReference type="ARBA" id="ARBA00022679"/>
    </source>
</evidence>
<dbReference type="Pfam" id="PF13947">
    <property type="entry name" value="GUB_WAK_bind"/>
    <property type="match status" value="1"/>
</dbReference>
<keyword evidence="16" id="KW-0675">Receptor</keyword>
<dbReference type="AlphaFoldDB" id="A0AAP0AY57"/>
<evidence type="ECO:0000256" key="12">
    <source>
        <dbReference type="PROSITE-ProRule" id="PRU10141"/>
    </source>
</evidence>
<dbReference type="GO" id="GO:0004674">
    <property type="term" value="F:protein serine/threonine kinase activity"/>
    <property type="evidence" value="ECO:0007669"/>
    <property type="project" value="UniProtKB-KW"/>
</dbReference>
<gene>
    <name evidence="16" type="ORF">KSP39_PZI021001</name>
</gene>
<dbReference type="GO" id="GO:0005524">
    <property type="term" value="F:ATP binding"/>
    <property type="evidence" value="ECO:0007669"/>
    <property type="project" value="UniProtKB-UniRule"/>
</dbReference>
<accession>A0AAP0AY57</accession>
<evidence type="ECO:0000256" key="2">
    <source>
        <dbReference type="ARBA" id="ARBA00022527"/>
    </source>
</evidence>
<evidence type="ECO:0000259" key="15">
    <source>
        <dbReference type="PROSITE" id="PS50011"/>
    </source>
</evidence>
<keyword evidence="11" id="KW-0325">Glycoprotein</keyword>
<keyword evidence="17" id="KW-1185">Reference proteome</keyword>
<sequence>MGWGSSSIYVVCGTYFCLVVSFIFIGFRRGAEGQRYYCDRSSCGDLQIRDPFRLKEDPANCGDPNYELACSRGDNRTFMEFGSIQYLVKQISYEEKIIQVIDVALLSENCSLPLKFLPSTSIDMAYFGSLQGYNWVSIMKCSKKLASERYQLYPCQTRNDSYVYGVVGQVVANLAPSCSFLSWMPTTSDSFINPKDIFQVIKDGFHLSWRNPGYCYRSWHCDGIIIAAFDDETSFPACFIQKTGVRRHERLIFCLISSIIIIIDIVLMLIIWLIACRFVFAPLSLCIFLAHKFWSNWAKEDPVEKFLRIQQNLSPTRYAYTDIIAITRNFRERLGSGGFGAVYKGELPGNRFIAVKLLAENAKLKGDDFISEVSTIGRIHHRNVVRLVGFCSDGSKRALIYEYMPNGSLEKYIFSSFSWKKLNSIALGVARGINYLHRGCDMTILHFDIKPQNILLDHRFRPKISDFGLAKVYPKDQNVVSFYHARGTLGYIAPELASRSFGLISHKSDVYSFGMLLLEMVAGRRNVDGNARLSQVVYPFWVYDRLNNSINAMEEGIGIECGPEMNEVEKKLYIVGFCCVQMKPSDRPSMSDVVEMLEGDGDALQLPPKPFFSSSPSNSIAPHFEITGTKELTVIDEDDSSFDEDDSSVNEDGSG</sequence>
<comment type="caution">
    <text evidence="16">The sequence shown here is derived from an EMBL/GenBank/DDBJ whole genome shotgun (WGS) entry which is preliminary data.</text>
</comment>
<evidence type="ECO:0000313" key="17">
    <source>
        <dbReference type="Proteomes" id="UP001418222"/>
    </source>
</evidence>
<dbReference type="InterPro" id="IPR008271">
    <property type="entry name" value="Ser/Thr_kinase_AS"/>
</dbReference>
<dbReference type="FunFam" id="1.10.510.10:FF:000590">
    <property type="entry name" value="PR5-like receptor kinase"/>
    <property type="match status" value="1"/>
</dbReference>
<dbReference type="InterPro" id="IPR000719">
    <property type="entry name" value="Prot_kinase_dom"/>
</dbReference>
<dbReference type="InterPro" id="IPR011009">
    <property type="entry name" value="Kinase-like_dom_sf"/>
</dbReference>
<dbReference type="Gene3D" id="1.10.510.10">
    <property type="entry name" value="Transferase(Phosphotransferase) domain 1"/>
    <property type="match status" value="1"/>
</dbReference>
<dbReference type="InterPro" id="IPR045874">
    <property type="entry name" value="LRK10/LRL21-25-like"/>
</dbReference>
<feature type="transmembrane region" description="Helical" evidence="14">
    <location>
        <begin position="6"/>
        <end position="27"/>
    </location>
</feature>
<dbReference type="GO" id="GO:0016020">
    <property type="term" value="C:membrane"/>
    <property type="evidence" value="ECO:0007669"/>
    <property type="project" value="UniProtKB-SubCell"/>
</dbReference>
<dbReference type="PROSITE" id="PS00107">
    <property type="entry name" value="PROTEIN_KINASE_ATP"/>
    <property type="match status" value="1"/>
</dbReference>
<dbReference type="Proteomes" id="UP001418222">
    <property type="component" value="Unassembled WGS sequence"/>
</dbReference>
<feature type="domain" description="Protein kinase" evidence="15">
    <location>
        <begin position="328"/>
        <end position="612"/>
    </location>
</feature>
<evidence type="ECO:0000256" key="6">
    <source>
        <dbReference type="ARBA" id="ARBA00022741"/>
    </source>
</evidence>
<evidence type="ECO:0000256" key="4">
    <source>
        <dbReference type="ARBA" id="ARBA00022692"/>
    </source>
</evidence>
<dbReference type="SUPFAM" id="SSF56112">
    <property type="entry name" value="Protein kinase-like (PK-like)"/>
    <property type="match status" value="1"/>
</dbReference>
<keyword evidence="7 16" id="KW-0418">Kinase</keyword>
<dbReference type="CDD" id="cd14066">
    <property type="entry name" value="STKc_IRAK"/>
    <property type="match status" value="1"/>
</dbReference>
<name>A0AAP0AY57_9ASPA</name>
<keyword evidence="4 14" id="KW-0812">Transmembrane</keyword>
<dbReference type="Gene3D" id="3.30.200.20">
    <property type="entry name" value="Phosphorylase Kinase, domain 1"/>
    <property type="match status" value="1"/>
</dbReference>
<protein>
    <submittedName>
        <fullName evidence="16">Receptor-like protein kinase</fullName>
    </submittedName>
</protein>
<evidence type="ECO:0000313" key="16">
    <source>
        <dbReference type="EMBL" id="KAK8919070.1"/>
    </source>
</evidence>
<dbReference type="PROSITE" id="PS50011">
    <property type="entry name" value="PROTEIN_KINASE_DOM"/>
    <property type="match status" value="1"/>
</dbReference>
<feature type="region of interest" description="Disordered" evidence="13">
    <location>
        <begin position="631"/>
        <end position="655"/>
    </location>
</feature>
<evidence type="ECO:0000256" key="5">
    <source>
        <dbReference type="ARBA" id="ARBA00022729"/>
    </source>
</evidence>
<reference evidence="16 17" key="1">
    <citation type="journal article" date="2022" name="Nat. Plants">
        <title>Genomes of leafy and leafless Platanthera orchids illuminate the evolution of mycoheterotrophy.</title>
        <authorList>
            <person name="Li M.H."/>
            <person name="Liu K.W."/>
            <person name="Li Z."/>
            <person name="Lu H.C."/>
            <person name="Ye Q.L."/>
            <person name="Zhang D."/>
            <person name="Wang J.Y."/>
            <person name="Li Y.F."/>
            <person name="Zhong Z.M."/>
            <person name="Liu X."/>
            <person name="Yu X."/>
            <person name="Liu D.K."/>
            <person name="Tu X.D."/>
            <person name="Liu B."/>
            <person name="Hao Y."/>
            <person name="Liao X.Y."/>
            <person name="Jiang Y.T."/>
            <person name="Sun W.H."/>
            <person name="Chen J."/>
            <person name="Chen Y.Q."/>
            <person name="Ai Y."/>
            <person name="Zhai J.W."/>
            <person name="Wu S.S."/>
            <person name="Zhou Z."/>
            <person name="Hsiao Y.Y."/>
            <person name="Wu W.L."/>
            <person name="Chen Y.Y."/>
            <person name="Lin Y.F."/>
            <person name="Hsu J.L."/>
            <person name="Li C.Y."/>
            <person name="Wang Z.W."/>
            <person name="Zhao X."/>
            <person name="Zhong W.Y."/>
            <person name="Ma X.K."/>
            <person name="Ma L."/>
            <person name="Huang J."/>
            <person name="Chen G.Z."/>
            <person name="Huang M.Z."/>
            <person name="Huang L."/>
            <person name="Peng D.H."/>
            <person name="Luo Y.B."/>
            <person name="Zou S.Q."/>
            <person name="Chen S.P."/>
            <person name="Lan S."/>
            <person name="Tsai W.C."/>
            <person name="Van de Peer Y."/>
            <person name="Liu Z.J."/>
        </authorList>
    </citation>
    <scope>NUCLEOTIDE SEQUENCE [LARGE SCALE GENOMIC DNA]</scope>
    <source>
        <strain evidence="16">Lor287</strain>
    </source>
</reference>
<dbReference type="FunFam" id="3.30.200.20:FF:000178">
    <property type="entry name" value="serine/threonine-protein kinase PBS1-like"/>
    <property type="match status" value="1"/>
</dbReference>
<proteinExistence type="predicted"/>
<dbReference type="EMBL" id="JBBWWQ010000019">
    <property type="protein sequence ID" value="KAK8919070.1"/>
    <property type="molecule type" value="Genomic_DNA"/>
</dbReference>
<evidence type="ECO:0000256" key="7">
    <source>
        <dbReference type="ARBA" id="ARBA00022777"/>
    </source>
</evidence>